<dbReference type="Pfam" id="PF13098">
    <property type="entry name" value="Thioredoxin_2"/>
    <property type="match status" value="1"/>
</dbReference>
<dbReference type="InterPro" id="IPR051470">
    <property type="entry name" value="Thiol:disulfide_interchange"/>
</dbReference>
<dbReference type="InterPro" id="IPR033954">
    <property type="entry name" value="DiS-bond_Isoase_DsbC/G"/>
</dbReference>
<evidence type="ECO:0000259" key="2">
    <source>
        <dbReference type="Pfam" id="PF13098"/>
    </source>
</evidence>
<dbReference type="InterPro" id="IPR009094">
    <property type="entry name" value="DiS-bond_isomerase_DsbC/G_N_sf"/>
</dbReference>
<comment type="subcellular location">
    <subcellularLocation>
        <location evidence="1">Periplasm</location>
    </subcellularLocation>
</comment>
<protein>
    <recommendedName>
        <fullName evidence="1">Thiol:disulfide interchange protein</fullName>
    </recommendedName>
</protein>
<dbReference type="InterPro" id="IPR012336">
    <property type="entry name" value="Thioredoxin-like_fold"/>
</dbReference>
<comment type="caution">
    <text evidence="3">The sequence shown here is derived from an EMBL/GenBank/DDBJ whole genome shotgun (WGS) entry which is preliminary data.</text>
</comment>
<dbReference type="Proteomes" id="UP000033411">
    <property type="component" value="Unassembled WGS sequence"/>
</dbReference>
<keyword evidence="1" id="KW-0676">Redox-active center</keyword>
<keyword evidence="1" id="KW-0732">Signal</keyword>
<dbReference type="NCBIfam" id="NF008657">
    <property type="entry name" value="PRK11657.1"/>
    <property type="match status" value="1"/>
</dbReference>
<gene>
    <name evidence="3" type="ORF">WH87_02330</name>
</gene>
<reference evidence="3 4" key="1">
    <citation type="submission" date="2015-03" db="EMBL/GenBank/DDBJ databases">
        <authorList>
            <person name="Lepp D."/>
            <person name="Hassan Y.I."/>
            <person name="Li X.-Z."/>
            <person name="Zhou T."/>
        </authorList>
    </citation>
    <scope>NUCLEOTIDE SEQUENCE [LARGE SCALE GENOMIC DNA]</scope>
    <source>
        <strain evidence="3 4">E84</strain>
    </source>
</reference>
<comment type="function">
    <text evidence="1">Required for disulfide bond formation in some periplasmic proteins. Acts by transferring its disulfide bond to other proteins and is reduced in the process.</text>
</comment>
<sequence length="249" mass="26085">MGFITLGLIDTVSAEPAAIDRSAILLMMQEQGLDVGDQLDLPGGVEAYAVRAGTQPFAVFLLPGNEYAIVGTLVDASGQDVSGPLLAEVAGEGIKAEVLGQLEAATWVRDGAADAPRIVYTFTDPNCPYCNRFWLAARPWIDAGKVQLRHVMVGVIRPNSAAKAAAILEDENPAAALTLNETRHGDGGIAPLDQISPDTLAAIEANAELMRELGFGGTPAIVYENPDGTLGRHSGMPQGDDLNLVLGAR</sequence>
<dbReference type="SUPFAM" id="SSF54423">
    <property type="entry name" value="DsbC/DsbG N-terminal domain-like"/>
    <property type="match status" value="1"/>
</dbReference>
<accession>A0A0F5QKB6</accession>
<comment type="similarity">
    <text evidence="1">Belongs to the thioredoxin family. DsbC subfamily.</text>
</comment>
<dbReference type="SUPFAM" id="SSF52833">
    <property type="entry name" value="Thioredoxin-like"/>
    <property type="match status" value="1"/>
</dbReference>
<organism evidence="3 4">
    <name type="scientific">Devosia epidermidihirudinis</name>
    <dbReference type="NCBI Taxonomy" id="1293439"/>
    <lineage>
        <taxon>Bacteria</taxon>
        <taxon>Pseudomonadati</taxon>
        <taxon>Pseudomonadota</taxon>
        <taxon>Alphaproteobacteria</taxon>
        <taxon>Hyphomicrobiales</taxon>
        <taxon>Devosiaceae</taxon>
        <taxon>Devosia</taxon>
    </lineage>
</organism>
<dbReference type="InterPro" id="IPR036249">
    <property type="entry name" value="Thioredoxin-like_sf"/>
</dbReference>
<keyword evidence="1" id="KW-0574">Periplasm</keyword>
<proteinExistence type="inferred from homology"/>
<dbReference type="PATRIC" id="fig|1293439.3.peg.2833"/>
<evidence type="ECO:0000256" key="1">
    <source>
        <dbReference type="RuleBase" id="RU364038"/>
    </source>
</evidence>
<dbReference type="Gene3D" id="3.10.450.70">
    <property type="entry name" value="Disulphide bond isomerase, DsbC/G, N-terminal"/>
    <property type="match status" value="1"/>
</dbReference>
<dbReference type="Gene3D" id="3.40.30.10">
    <property type="entry name" value="Glutaredoxin"/>
    <property type="match status" value="1"/>
</dbReference>
<dbReference type="GO" id="GO:0042597">
    <property type="term" value="C:periplasmic space"/>
    <property type="evidence" value="ECO:0007669"/>
    <property type="project" value="UniProtKB-SubCell"/>
</dbReference>
<dbReference type="STRING" id="1293439.WH87_02330"/>
<feature type="domain" description="Thioredoxin-like fold" evidence="2">
    <location>
        <begin position="115"/>
        <end position="236"/>
    </location>
</feature>
<dbReference type="CDD" id="cd03020">
    <property type="entry name" value="DsbA_DsbC_DsbG"/>
    <property type="match status" value="1"/>
</dbReference>
<evidence type="ECO:0000313" key="3">
    <source>
        <dbReference type="EMBL" id="KKC41118.1"/>
    </source>
</evidence>
<keyword evidence="4" id="KW-1185">Reference proteome</keyword>
<dbReference type="AlphaFoldDB" id="A0A0F5QKB6"/>
<name>A0A0F5QKB6_9HYPH</name>
<dbReference type="PANTHER" id="PTHR35272:SF4">
    <property type="entry name" value="THIOL:DISULFIDE INTERCHANGE PROTEIN DSBG"/>
    <property type="match status" value="1"/>
</dbReference>
<evidence type="ECO:0000313" key="4">
    <source>
        <dbReference type="Proteomes" id="UP000033411"/>
    </source>
</evidence>
<dbReference type="EMBL" id="LANJ01000004">
    <property type="protein sequence ID" value="KKC41118.1"/>
    <property type="molecule type" value="Genomic_DNA"/>
</dbReference>
<dbReference type="PANTHER" id="PTHR35272">
    <property type="entry name" value="THIOL:DISULFIDE INTERCHANGE PROTEIN DSBC-RELATED"/>
    <property type="match status" value="1"/>
</dbReference>